<evidence type="ECO:0000256" key="1">
    <source>
        <dbReference type="ARBA" id="ARBA00022737"/>
    </source>
</evidence>
<dbReference type="Gene3D" id="1.25.10.10">
    <property type="entry name" value="Leucine-rich Repeat Variant"/>
    <property type="match status" value="2"/>
</dbReference>
<dbReference type="Ensembl" id="ENSOKIT00005107457.1">
    <property type="protein sequence ID" value="ENSOKIP00005100250.1"/>
    <property type="gene ID" value="ENSOKIG00005041890.1"/>
</dbReference>
<accession>A0A8C7KAG8</accession>
<feature type="domain" description="MROH2B-like HEAT-repeats" evidence="3">
    <location>
        <begin position="238"/>
        <end position="733"/>
    </location>
</feature>
<dbReference type="InterPro" id="IPR048465">
    <property type="entry name" value="Maestro-like_HEAT"/>
</dbReference>
<evidence type="ECO:0000313" key="7">
    <source>
        <dbReference type="Proteomes" id="UP000694557"/>
    </source>
</evidence>
<dbReference type="InterPro" id="IPR045206">
    <property type="entry name" value="Maestro_heat-like_prot"/>
</dbReference>
<organism evidence="6 7">
    <name type="scientific">Oncorhynchus kisutch</name>
    <name type="common">Coho salmon</name>
    <name type="synonym">Salmo kisutch</name>
    <dbReference type="NCBI Taxonomy" id="8019"/>
    <lineage>
        <taxon>Eukaryota</taxon>
        <taxon>Metazoa</taxon>
        <taxon>Chordata</taxon>
        <taxon>Craniata</taxon>
        <taxon>Vertebrata</taxon>
        <taxon>Euteleostomi</taxon>
        <taxon>Actinopterygii</taxon>
        <taxon>Neopterygii</taxon>
        <taxon>Teleostei</taxon>
        <taxon>Protacanthopterygii</taxon>
        <taxon>Salmoniformes</taxon>
        <taxon>Salmonidae</taxon>
        <taxon>Salmoninae</taxon>
        <taxon>Oncorhynchus</taxon>
    </lineage>
</organism>
<keyword evidence="1" id="KW-0677">Repeat</keyword>
<dbReference type="Pfam" id="PF23221">
    <property type="entry name" value="HEAT_MROH2B_1st"/>
    <property type="match status" value="1"/>
</dbReference>
<dbReference type="Pfam" id="PF23227">
    <property type="entry name" value="HEAT_MROH2B_C"/>
    <property type="match status" value="2"/>
</dbReference>
<dbReference type="PANTHER" id="PTHR23120">
    <property type="entry name" value="MAESTRO-RELATED HEAT DOMAIN-CONTAINING"/>
    <property type="match status" value="1"/>
</dbReference>
<dbReference type="Pfam" id="PF21047">
    <property type="entry name" value="HEAT_Maestro"/>
    <property type="match status" value="1"/>
</dbReference>
<proteinExistence type="predicted"/>
<evidence type="ECO:0000259" key="4">
    <source>
        <dbReference type="Pfam" id="PF23221"/>
    </source>
</evidence>
<feature type="domain" description="MROH2B-like N-terminal HEAT-repeats" evidence="4">
    <location>
        <begin position="30"/>
        <end position="235"/>
    </location>
</feature>
<dbReference type="Pfam" id="PF23210">
    <property type="entry name" value="HEAT_Maestro_2"/>
    <property type="match status" value="1"/>
</dbReference>
<reference evidence="6" key="2">
    <citation type="submission" date="2025-09" db="UniProtKB">
        <authorList>
            <consortium name="Ensembl"/>
        </authorList>
    </citation>
    <scope>IDENTIFICATION</scope>
</reference>
<protein>
    <submittedName>
        <fullName evidence="6">Maestro heat like repeat family member 1</fullName>
    </submittedName>
</protein>
<evidence type="ECO:0000259" key="3">
    <source>
        <dbReference type="Pfam" id="PF23210"/>
    </source>
</evidence>
<dbReference type="SUPFAM" id="SSF48371">
    <property type="entry name" value="ARM repeat"/>
    <property type="match status" value="1"/>
</dbReference>
<dbReference type="Proteomes" id="UP000694557">
    <property type="component" value="Unassembled WGS sequence"/>
</dbReference>
<sequence>MEESDVTLALLDSANDKDPVVREQVRKSILTLGKQQPNKVLSMCQDYLVKHPKVRHHHHYYCHLLYPKIKSIISLASDEMTRSKDVVPDWQQAASNILVAVGNKYINDIMEEILSKFQPGILPHFFVVQTLSSLSESNVYGMVPFLNAILGTMLPMLGMAKQDNMKWVFSSALSHFSESILEYLANLDKAPDPTVRKDTFSSEIYAAYDILYCSWLQSRESKLRLTVAEAVGSMSHLMAHDKLEEQLPKLIPTILSLYKKNTEHYVISKSLCQVLDASVNMGSRVLETQIDSLLTTLNQQVCAPVDYSNPLTVKNHNEVLRCFSILANTFPDRLVMFVLQKLENSNERIRMGSLAVLRHLINSSTSIMESKKLLILASIRQPLADHSNKVKKRVVQVISAMAHHGYLELEGGDLLVKFIIQHCALPDTYYVRFMCDNTLHLFTTTVGRLTDVLWPMLLYYLTPGQYSNATTPLCKSLTLLGTKKRASQEPNFNIDFNEHVNLPSPHILMVRLLVNGSFPFRSRGHGAPSLSLLNVISPNIHPNAETLWEKEIPALLSYLEGKGPQLNDPRFLAKSLVAIADDKWSCQLAVEATRYLSTYNQSLEEKSFLYRCIGVTLQQCSNKEVVQKQLQEMLISARHNDAIERAGVAMGIGLCASSHLDATLAKLDDFGKSDAFKKASGIFSLLKDKNDLDVEKMKSTLILCYGYVALHAPEDQILSRIDSDILRSISNFYLLLFPQALYKDTFNALQELLRNILARDLSPDGLQSVFKHIEEWLSSGQGHERERAMNTTAHILEFYFNNLHVKNMVTFHNLGSLLGRLAPRCTDPNPLVRRAAIDCIYTLLYIQLRYEGFSLDYKDDSVERLITLRESMDNPDHSVLYKTCSELIISKRLPQQQLNTLIFMLIEGLVDSQSNCSRASSVLLNTLLKNRGAGLQDLVGSHTHWLSHSLALTLTGSHTHWLSHSLNVFTMWIALGADSKLASQIMEMLMEKLNIMVPYVDKKESMMRGAIIFYAILLCQMTCALKEMMLNGQSQEAVVSLFPQLFSSLLVRLGSSVGVTLPKDINIIFIQGLTPLSVCSWDCRVAVEALRILLARAQLDHVVKPLDQEGAWDKMKDPQQHITGVTLLARAMAKHAGPRLPAIVECLCPCLNNIYECQRVTITAFFSELLNHHVVTELMMMDVLMNNMMERISDPCCTVRMLAVRGLGNIAVGSPEKVHMEGGRGGAGCQGLLAAMSSGMEEKDDPGKRITLEAMSGLSKVLLYLDKKNVQLLPTVVMLELPPCCSPLLLFPVCLSVQACKYAMRVCAPVVGSELITTMFQNHLHEDKSLHYGEFINDLTKYIIQDFPGMLNFYHITVIQFFKSSWAEVRAGAAMFIGR</sequence>
<evidence type="ECO:0000313" key="6">
    <source>
        <dbReference type="Ensembl" id="ENSOKIP00005100250.1"/>
    </source>
</evidence>
<evidence type="ECO:0000259" key="5">
    <source>
        <dbReference type="Pfam" id="PF23227"/>
    </source>
</evidence>
<dbReference type="InterPro" id="IPR016024">
    <property type="entry name" value="ARM-type_fold"/>
</dbReference>
<keyword evidence="7" id="KW-1185">Reference proteome</keyword>
<dbReference type="GeneTree" id="ENSGT00940000156930"/>
<reference evidence="6" key="1">
    <citation type="submission" date="2025-08" db="UniProtKB">
        <authorList>
            <consortium name="Ensembl"/>
        </authorList>
    </citation>
    <scope>IDENTIFICATION</scope>
</reference>
<dbReference type="GO" id="GO:0005737">
    <property type="term" value="C:cytoplasm"/>
    <property type="evidence" value="ECO:0007669"/>
    <property type="project" value="TreeGrafter"/>
</dbReference>
<dbReference type="PANTHER" id="PTHR23120:SF0">
    <property type="entry name" value="MAESTRO HEAT-LIKE REPEAT FAMILY MEMBER 1"/>
    <property type="match status" value="1"/>
</dbReference>
<evidence type="ECO:0000259" key="2">
    <source>
        <dbReference type="Pfam" id="PF21047"/>
    </source>
</evidence>
<dbReference type="InterPro" id="IPR056282">
    <property type="entry name" value="MROH2B-like_N_HEAT"/>
</dbReference>
<feature type="domain" description="Maestro/Maestro-like HEAT-repeats" evidence="5">
    <location>
        <begin position="1297"/>
        <end position="1378"/>
    </location>
</feature>
<name>A0A8C7KAG8_ONCKI</name>
<gene>
    <name evidence="6" type="primary">MROH1</name>
    <name evidence="6" type="synonym">mroh1</name>
</gene>
<dbReference type="InterPro" id="IPR011989">
    <property type="entry name" value="ARM-like"/>
</dbReference>
<feature type="domain" description="Maestro-like HEAT-repeats" evidence="2">
    <location>
        <begin position="783"/>
        <end position="938"/>
    </location>
</feature>
<dbReference type="InterPro" id="IPR055406">
    <property type="entry name" value="HEAT_Maestro"/>
</dbReference>
<dbReference type="InterPro" id="IPR055408">
    <property type="entry name" value="HEAT_MROH2B-like"/>
</dbReference>
<feature type="domain" description="Maestro/Maestro-like HEAT-repeats" evidence="5">
    <location>
        <begin position="1184"/>
        <end position="1284"/>
    </location>
</feature>